<name>A0ACC1HL33_9FUNG</name>
<evidence type="ECO:0000313" key="2">
    <source>
        <dbReference type="Proteomes" id="UP001145114"/>
    </source>
</evidence>
<comment type="caution">
    <text evidence="1">The sequence shown here is derived from an EMBL/GenBank/DDBJ whole genome shotgun (WGS) entry which is preliminary data.</text>
</comment>
<protein>
    <submittedName>
        <fullName evidence="1">Uncharacterized protein</fullName>
    </submittedName>
</protein>
<dbReference type="EMBL" id="JAMZIH010005547">
    <property type="protein sequence ID" value="KAJ1675004.1"/>
    <property type="molecule type" value="Genomic_DNA"/>
</dbReference>
<proteinExistence type="predicted"/>
<keyword evidence="2" id="KW-1185">Reference proteome</keyword>
<organism evidence="1 2">
    <name type="scientific">Spiromyces aspiralis</name>
    <dbReference type="NCBI Taxonomy" id="68401"/>
    <lineage>
        <taxon>Eukaryota</taxon>
        <taxon>Fungi</taxon>
        <taxon>Fungi incertae sedis</taxon>
        <taxon>Zoopagomycota</taxon>
        <taxon>Kickxellomycotina</taxon>
        <taxon>Kickxellomycetes</taxon>
        <taxon>Kickxellales</taxon>
        <taxon>Kickxellaceae</taxon>
        <taxon>Spiromyces</taxon>
    </lineage>
</organism>
<reference evidence="1" key="1">
    <citation type="submission" date="2022-06" db="EMBL/GenBank/DDBJ databases">
        <title>Phylogenomic reconstructions and comparative analyses of Kickxellomycotina fungi.</title>
        <authorList>
            <person name="Reynolds N.K."/>
            <person name="Stajich J.E."/>
            <person name="Barry K."/>
            <person name="Grigoriev I.V."/>
            <person name="Crous P."/>
            <person name="Smith M.E."/>
        </authorList>
    </citation>
    <scope>NUCLEOTIDE SEQUENCE</scope>
    <source>
        <strain evidence="1">RSA 2271</strain>
    </source>
</reference>
<sequence length="520" mass="53695">MANVLLSLGEGMLTDNLGIPIIFVCTKSDYIDVLERERGFKDEDFDFIQRTLRSICLRFGASLIYTSLHRPETVSTLYHYLVSRLLSTPMIEANDQGLDSGDDAEAGEASDNATPGTNKSSSQRATASAGSRYLFRHRANIVDRDRVIVPAGWDSIAKIRYLRDSFDVTLVQSAWKQDEERYCKYIKESKMLLEGSAEAEATIEAGGDEQSSLVSLYGEVVPTPGRTASASEAAAAAAQAIMTGMVVADGDQDFMEKLFAAQEERMRADGEEPMGGLDVRSRSSTVSKFMSGLKARATEGDATGNVLTTAVDLQDQQQQQQQQQPPPPLQPSSSSPVALATATAARSAGAGTTKSTAHKPAVNVSSGFEALRSKLGTSAAGDVSGLVSGWGEESQRTTPAGVAAASMASSAATIRTGVIPSRTASASRRTSGIGTPTGSTTPAGTSGTTVGAKASTRTQELNSFFQNLLGKKGTAMSAGGAAGGGTGGGAGSPRPTVGGSGGAKATTAGGGDSKSLGGDS</sequence>
<gene>
    <name evidence="1" type="ORF">EV182_002129</name>
</gene>
<evidence type="ECO:0000313" key="1">
    <source>
        <dbReference type="EMBL" id="KAJ1675004.1"/>
    </source>
</evidence>
<accession>A0ACC1HL33</accession>
<dbReference type="Proteomes" id="UP001145114">
    <property type="component" value="Unassembled WGS sequence"/>
</dbReference>